<dbReference type="GO" id="GO:0003676">
    <property type="term" value="F:nucleic acid binding"/>
    <property type="evidence" value="ECO:0007669"/>
    <property type="project" value="InterPro"/>
</dbReference>
<reference evidence="2 3" key="1">
    <citation type="submission" date="2018-08" db="EMBL/GenBank/DDBJ databases">
        <title>Bacillus phenotypic plasticity.</title>
        <authorList>
            <person name="Hurtado E."/>
        </authorList>
    </citation>
    <scope>NUCLEOTIDE SEQUENCE [LARGE SCALE GENOMIC DNA]</scope>
    <source>
        <strain evidence="2 3">427</strain>
    </source>
</reference>
<evidence type="ECO:0000259" key="1">
    <source>
        <dbReference type="PROSITE" id="PS50126"/>
    </source>
</evidence>
<accession>A0A5M8RFC7</accession>
<dbReference type="PROSITE" id="PS50126">
    <property type="entry name" value="S1"/>
    <property type="match status" value="1"/>
</dbReference>
<dbReference type="InterPro" id="IPR012340">
    <property type="entry name" value="NA-bd_OB-fold"/>
</dbReference>
<dbReference type="EMBL" id="QSND01000007">
    <property type="protein sequence ID" value="KAA6446909.1"/>
    <property type="molecule type" value="Genomic_DNA"/>
</dbReference>
<gene>
    <name evidence="2" type="ORF">DX927_22920</name>
</gene>
<dbReference type="InterPro" id="IPR003029">
    <property type="entry name" value="S1_domain"/>
</dbReference>
<comment type="caution">
    <text evidence="2">The sequence shown here is derived from an EMBL/GenBank/DDBJ whole genome shotgun (WGS) entry which is preliminary data.</text>
</comment>
<dbReference type="Pfam" id="PF00575">
    <property type="entry name" value="S1"/>
    <property type="match status" value="1"/>
</dbReference>
<dbReference type="RefSeq" id="WP_150149942.1">
    <property type="nucleotide sequence ID" value="NZ_QSND01000007.1"/>
</dbReference>
<dbReference type="Proteomes" id="UP000324326">
    <property type="component" value="Unassembled WGS sequence"/>
</dbReference>
<proteinExistence type="predicted"/>
<dbReference type="CDD" id="cd00164">
    <property type="entry name" value="S1_like"/>
    <property type="match status" value="1"/>
</dbReference>
<dbReference type="SUPFAM" id="SSF50249">
    <property type="entry name" value="Nucleic acid-binding proteins"/>
    <property type="match status" value="2"/>
</dbReference>
<sequence>MTETFTTSWSEQTQLDNLARIHRNKEIIKGAVRSVGFKEMRIHTENGYEKIRKEIAYIALEGGITAYCPAEEFSERDFKSLNGFTGTIQEVIIDHLELENQIAIVSVKKADEIKKQRFISEIDYLTEKGTLDEVTYEGTVSGYNPKTQRIFVRVKGTDCFMLPQDWDWNRVRNLQDVIERGQKIQVKVLRFDPERDLVQVSRKDTIPDPWDAIENLKEMNTVAGKVSGVSQVHGIFVQLENGLEVKGLKPAKVEEPNVGDVVSCVVRSVDRENRRAKVVIVGYPRGKKKRKDVGDFLFE</sequence>
<organism evidence="2 3">
    <name type="scientific">Bacillus swezeyi</name>
    <dbReference type="NCBI Taxonomy" id="1925020"/>
    <lineage>
        <taxon>Bacteria</taxon>
        <taxon>Bacillati</taxon>
        <taxon>Bacillota</taxon>
        <taxon>Bacilli</taxon>
        <taxon>Bacillales</taxon>
        <taxon>Bacillaceae</taxon>
        <taxon>Bacillus</taxon>
    </lineage>
</organism>
<protein>
    <submittedName>
        <fullName evidence="2">S1 RNA-binding domain-containing protein</fullName>
    </submittedName>
</protein>
<dbReference type="AlphaFoldDB" id="A0A5M8RFC7"/>
<feature type="domain" description="S1 motif" evidence="1">
    <location>
        <begin position="133"/>
        <end position="203"/>
    </location>
</feature>
<evidence type="ECO:0000313" key="3">
    <source>
        <dbReference type="Proteomes" id="UP000324326"/>
    </source>
</evidence>
<evidence type="ECO:0000313" key="2">
    <source>
        <dbReference type="EMBL" id="KAA6446909.1"/>
    </source>
</evidence>
<dbReference type="SMART" id="SM00316">
    <property type="entry name" value="S1"/>
    <property type="match status" value="2"/>
</dbReference>
<dbReference type="Gene3D" id="2.40.50.140">
    <property type="entry name" value="Nucleic acid-binding proteins"/>
    <property type="match status" value="1"/>
</dbReference>
<name>A0A5M8RFC7_9BACI</name>